<gene>
    <name evidence="1" type="ORF">BDN72DRAFT_865232</name>
</gene>
<reference evidence="1 2" key="1">
    <citation type="journal article" date="2019" name="Nat. Ecol. Evol.">
        <title>Megaphylogeny resolves global patterns of mushroom evolution.</title>
        <authorList>
            <person name="Varga T."/>
            <person name="Krizsan K."/>
            <person name="Foldi C."/>
            <person name="Dima B."/>
            <person name="Sanchez-Garcia M."/>
            <person name="Sanchez-Ramirez S."/>
            <person name="Szollosi G.J."/>
            <person name="Szarkandi J.G."/>
            <person name="Papp V."/>
            <person name="Albert L."/>
            <person name="Andreopoulos W."/>
            <person name="Angelini C."/>
            <person name="Antonin V."/>
            <person name="Barry K.W."/>
            <person name="Bougher N.L."/>
            <person name="Buchanan P."/>
            <person name="Buyck B."/>
            <person name="Bense V."/>
            <person name="Catcheside P."/>
            <person name="Chovatia M."/>
            <person name="Cooper J."/>
            <person name="Damon W."/>
            <person name="Desjardin D."/>
            <person name="Finy P."/>
            <person name="Geml J."/>
            <person name="Haridas S."/>
            <person name="Hughes K."/>
            <person name="Justo A."/>
            <person name="Karasinski D."/>
            <person name="Kautmanova I."/>
            <person name="Kiss B."/>
            <person name="Kocsube S."/>
            <person name="Kotiranta H."/>
            <person name="LaButti K.M."/>
            <person name="Lechner B.E."/>
            <person name="Liimatainen K."/>
            <person name="Lipzen A."/>
            <person name="Lukacs Z."/>
            <person name="Mihaltcheva S."/>
            <person name="Morgado L.N."/>
            <person name="Niskanen T."/>
            <person name="Noordeloos M.E."/>
            <person name="Ohm R.A."/>
            <person name="Ortiz-Santana B."/>
            <person name="Ovrebo C."/>
            <person name="Racz N."/>
            <person name="Riley R."/>
            <person name="Savchenko A."/>
            <person name="Shiryaev A."/>
            <person name="Soop K."/>
            <person name="Spirin V."/>
            <person name="Szebenyi C."/>
            <person name="Tomsovsky M."/>
            <person name="Tulloss R.E."/>
            <person name="Uehling J."/>
            <person name="Grigoriev I.V."/>
            <person name="Vagvolgyi C."/>
            <person name="Papp T."/>
            <person name="Martin F.M."/>
            <person name="Miettinen O."/>
            <person name="Hibbett D.S."/>
            <person name="Nagy L.G."/>
        </authorList>
    </citation>
    <scope>NUCLEOTIDE SEQUENCE [LARGE SCALE GENOMIC DNA]</scope>
    <source>
        <strain evidence="1 2">NL-1719</strain>
    </source>
</reference>
<protein>
    <submittedName>
        <fullName evidence="1">Uncharacterized protein</fullName>
    </submittedName>
</protein>
<proteinExistence type="predicted"/>
<sequence length="531" mass="59721">IGGADKVVTLLIHKDGARVSLARKIDGTTSNGRWKTEADEHLVRPHYKLIVSGPYKPAAVTPIEVILTVLTLILERMIAPGPRSELDSEDGYIVRFGGESSGTPRNRLFFSSHFTTNFSLSRATHGHMPLVANLWLAPHGAFDLRDRWPIWLSIGQTSITPCFARNTNAVGCRPRSLRVADGLDLFTSVEFFGRRRMIQQYMAMGNPISPLEAMYPLDQRHSPPGKTAPLYAYSNRPPMIALSPYQAVMHLVKKQGSISPSEPLWEISEPTKGVPRFLSWSGIQSYTLESAIGFRPRRMHNVRTVVQTSIVELFKDIELRRTAHSRPDMDTNKVAEWARLMLGPSDDLADMDRPFLWQSRDMVSSISALVYETSNNGKPVEIRTRLRSGDEYEPTTQPRGALMMSIVAVQHAPLFWLSGRQKRPSLTQNWGDSYNPMLHSEGEKVLMFKPRATVFKRKIDDLKESHWECITDGAEKYTNASGTMENMADEAERELQVIQPEARTVSSMTPYTTTDRYGTGDPPTLALLSQH</sequence>
<name>A0ACD3A1T9_9AGAR</name>
<dbReference type="EMBL" id="ML209008">
    <property type="protein sequence ID" value="TFK59345.1"/>
    <property type="molecule type" value="Genomic_DNA"/>
</dbReference>
<evidence type="ECO:0000313" key="1">
    <source>
        <dbReference type="EMBL" id="TFK59345.1"/>
    </source>
</evidence>
<dbReference type="Proteomes" id="UP000308600">
    <property type="component" value="Unassembled WGS sequence"/>
</dbReference>
<organism evidence="1 2">
    <name type="scientific">Pluteus cervinus</name>
    <dbReference type="NCBI Taxonomy" id="181527"/>
    <lineage>
        <taxon>Eukaryota</taxon>
        <taxon>Fungi</taxon>
        <taxon>Dikarya</taxon>
        <taxon>Basidiomycota</taxon>
        <taxon>Agaricomycotina</taxon>
        <taxon>Agaricomycetes</taxon>
        <taxon>Agaricomycetidae</taxon>
        <taxon>Agaricales</taxon>
        <taxon>Pluteineae</taxon>
        <taxon>Pluteaceae</taxon>
        <taxon>Pluteus</taxon>
    </lineage>
</organism>
<feature type="non-terminal residue" evidence="1">
    <location>
        <position position="1"/>
    </location>
</feature>
<keyword evidence="2" id="KW-1185">Reference proteome</keyword>
<evidence type="ECO:0000313" key="2">
    <source>
        <dbReference type="Proteomes" id="UP000308600"/>
    </source>
</evidence>
<accession>A0ACD3A1T9</accession>